<evidence type="ECO:0000256" key="6">
    <source>
        <dbReference type="ARBA" id="ARBA00022763"/>
    </source>
</evidence>
<comment type="miscellaneous">
    <text evidence="9">This enzyme catalyzes only one turnover and therefore is not strictly catalytic. According to one definition, an enzyme is a biocatalyst that acts repeatedly and over many reaction cycles.</text>
</comment>
<evidence type="ECO:0000256" key="9">
    <source>
        <dbReference type="HAMAP-Rule" id="MF_00772"/>
    </source>
</evidence>
<gene>
    <name evidence="12" type="ORF">LX64_01562</name>
</gene>
<name>A0A327R4T8_9BACT</name>
<evidence type="ECO:0000259" key="10">
    <source>
        <dbReference type="Pfam" id="PF01035"/>
    </source>
</evidence>
<proteinExistence type="inferred from homology"/>
<dbReference type="RefSeq" id="WP_111597000.1">
    <property type="nucleotide sequence ID" value="NZ_QLLL01000002.1"/>
</dbReference>
<evidence type="ECO:0000313" key="12">
    <source>
        <dbReference type="EMBL" id="RAJ08907.1"/>
    </source>
</evidence>
<dbReference type="Pfam" id="PF01035">
    <property type="entry name" value="DNA_binding_1"/>
    <property type="match status" value="1"/>
</dbReference>
<evidence type="ECO:0000256" key="7">
    <source>
        <dbReference type="ARBA" id="ARBA00023204"/>
    </source>
</evidence>
<dbReference type="InterPro" id="IPR036631">
    <property type="entry name" value="MGMT_N_sf"/>
</dbReference>
<feature type="domain" description="Methylated-DNA-[protein]-cysteine S-methyltransferase DNA binding" evidence="10">
    <location>
        <begin position="75"/>
        <end position="154"/>
    </location>
</feature>
<dbReference type="SUPFAM" id="SSF53155">
    <property type="entry name" value="Methylated DNA-protein cysteine methyltransferase domain"/>
    <property type="match status" value="1"/>
</dbReference>
<dbReference type="InterPro" id="IPR023546">
    <property type="entry name" value="MGMT"/>
</dbReference>
<dbReference type="HAMAP" id="MF_00772">
    <property type="entry name" value="OGT"/>
    <property type="match status" value="1"/>
</dbReference>
<dbReference type="AlphaFoldDB" id="A0A327R4T8"/>
<accession>A0A327R4T8</accession>
<comment type="similarity">
    <text evidence="2 9">Belongs to the MGMT family.</text>
</comment>
<dbReference type="GO" id="GO:0003908">
    <property type="term" value="F:methylated-DNA-[protein]-cysteine S-methyltransferase activity"/>
    <property type="evidence" value="ECO:0007669"/>
    <property type="project" value="UniProtKB-UniRule"/>
</dbReference>
<keyword evidence="6 9" id="KW-0227">DNA damage</keyword>
<reference evidence="12 13" key="1">
    <citation type="submission" date="2018-06" db="EMBL/GenBank/DDBJ databases">
        <title>Genomic Encyclopedia of Archaeal and Bacterial Type Strains, Phase II (KMG-II): from individual species to whole genera.</title>
        <authorList>
            <person name="Goeker M."/>
        </authorList>
    </citation>
    <scope>NUCLEOTIDE SEQUENCE [LARGE SCALE GENOMIC DNA]</scope>
    <source>
        <strain evidence="12 13">DSM 23857</strain>
    </source>
</reference>
<dbReference type="InterPro" id="IPR036217">
    <property type="entry name" value="MethylDNA_cys_MeTrfase_DNAb"/>
</dbReference>
<evidence type="ECO:0000256" key="8">
    <source>
        <dbReference type="ARBA" id="ARBA00049348"/>
    </source>
</evidence>
<dbReference type="Pfam" id="PF02870">
    <property type="entry name" value="Methyltransf_1N"/>
    <property type="match status" value="1"/>
</dbReference>
<comment type="caution">
    <text evidence="12">The sequence shown here is derived from an EMBL/GenBank/DDBJ whole genome shotgun (WGS) entry which is preliminary data.</text>
</comment>
<dbReference type="InterPro" id="IPR008332">
    <property type="entry name" value="MethylG_MeTrfase_N"/>
</dbReference>
<organism evidence="12 13">
    <name type="scientific">Chitinophaga skermanii</name>
    <dbReference type="NCBI Taxonomy" id="331697"/>
    <lineage>
        <taxon>Bacteria</taxon>
        <taxon>Pseudomonadati</taxon>
        <taxon>Bacteroidota</taxon>
        <taxon>Chitinophagia</taxon>
        <taxon>Chitinophagales</taxon>
        <taxon>Chitinophagaceae</taxon>
        <taxon>Chitinophaga</taxon>
    </lineage>
</organism>
<comment type="subcellular location">
    <subcellularLocation>
        <location evidence="9">Cytoplasm</location>
    </subcellularLocation>
</comment>
<evidence type="ECO:0000259" key="11">
    <source>
        <dbReference type="Pfam" id="PF02870"/>
    </source>
</evidence>
<feature type="active site" description="Nucleophile; methyl group acceptor" evidence="9">
    <location>
        <position position="126"/>
    </location>
</feature>
<comment type="catalytic activity">
    <reaction evidence="8 9">
        <text>a 6-O-methyl-2'-deoxyguanosine in DNA + L-cysteinyl-[protein] = S-methyl-L-cysteinyl-[protein] + a 2'-deoxyguanosine in DNA</text>
        <dbReference type="Rhea" id="RHEA:24000"/>
        <dbReference type="Rhea" id="RHEA-COMP:10131"/>
        <dbReference type="Rhea" id="RHEA-COMP:10132"/>
        <dbReference type="Rhea" id="RHEA-COMP:11367"/>
        <dbReference type="Rhea" id="RHEA-COMP:11368"/>
        <dbReference type="ChEBI" id="CHEBI:29950"/>
        <dbReference type="ChEBI" id="CHEBI:82612"/>
        <dbReference type="ChEBI" id="CHEBI:85445"/>
        <dbReference type="ChEBI" id="CHEBI:85448"/>
        <dbReference type="EC" id="2.1.1.63"/>
    </reaction>
</comment>
<dbReference type="PROSITE" id="PS00374">
    <property type="entry name" value="MGMT"/>
    <property type="match status" value="1"/>
</dbReference>
<dbReference type="InterPro" id="IPR001497">
    <property type="entry name" value="MethylDNA_cys_MeTrfase_AS"/>
</dbReference>
<dbReference type="CDD" id="cd06445">
    <property type="entry name" value="ATase"/>
    <property type="match status" value="1"/>
</dbReference>
<dbReference type="FunFam" id="1.10.10.10:FF:000214">
    <property type="entry name" value="Methylated-DNA--protein-cysteine methyltransferase"/>
    <property type="match status" value="1"/>
</dbReference>
<dbReference type="NCBIfam" id="TIGR00589">
    <property type="entry name" value="ogt"/>
    <property type="match status" value="1"/>
</dbReference>
<feature type="domain" description="Methylguanine DNA methyltransferase ribonuclease-like" evidence="11">
    <location>
        <begin position="9"/>
        <end position="70"/>
    </location>
</feature>
<keyword evidence="7 9" id="KW-0234">DNA repair</keyword>
<dbReference type="InterPro" id="IPR036388">
    <property type="entry name" value="WH-like_DNA-bd_sf"/>
</dbReference>
<keyword evidence="3 9" id="KW-0963">Cytoplasm</keyword>
<evidence type="ECO:0000256" key="3">
    <source>
        <dbReference type="ARBA" id="ARBA00022490"/>
    </source>
</evidence>
<dbReference type="OrthoDB" id="9802228at2"/>
<evidence type="ECO:0000256" key="1">
    <source>
        <dbReference type="ARBA" id="ARBA00001286"/>
    </source>
</evidence>
<dbReference type="EMBL" id="QLLL01000002">
    <property type="protein sequence ID" value="RAJ08907.1"/>
    <property type="molecule type" value="Genomic_DNA"/>
</dbReference>
<dbReference type="GO" id="GO:0006307">
    <property type="term" value="P:DNA alkylation repair"/>
    <property type="evidence" value="ECO:0007669"/>
    <property type="project" value="UniProtKB-UniRule"/>
</dbReference>
<evidence type="ECO:0000313" key="13">
    <source>
        <dbReference type="Proteomes" id="UP000249547"/>
    </source>
</evidence>
<keyword evidence="5 9" id="KW-0808">Transferase</keyword>
<dbReference type="Gene3D" id="3.30.160.70">
    <property type="entry name" value="Methylated DNA-protein cysteine methyltransferase domain"/>
    <property type="match status" value="1"/>
</dbReference>
<keyword evidence="4 9" id="KW-0489">Methyltransferase</keyword>
<dbReference type="GO" id="GO:0032259">
    <property type="term" value="P:methylation"/>
    <property type="evidence" value="ECO:0007669"/>
    <property type="project" value="UniProtKB-KW"/>
</dbReference>
<dbReference type="PANTHER" id="PTHR10815">
    <property type="entry name" value="METHYLATED-DNA--PROTEIN-CYSTEINE METHYLTRANSFERASE"/>
    <property type="match status" value="1"/>
</dbReference>
<dbReference type="InterPro" id="IPR014048">
    <property type="entry name" value="MethylDNA_cys_MeTrfase_DNA-bd"/>
</dbReference>
<evidence type="ECO:0000256" key="5">
    <source>
        <dbReference type="ARBA" id="ARBA00022679"/>
    </source>
</evidence>
<dbReference type="SUPFAM" id="SSF46767">
    <property type="entry name" value="Methylated DNA-protein cysteine methyltransferase, C-terminal domain"/>
    <property type="match status" value="1"/>
</dbReference>
<dbReference type="PANTHER" id="PTHR10815:SF13">
    <property type="entry name" value="METHYLATED-DNA--PROTEIN-CYSTEINE METHYLTRANSFERASE"/>
    <property type="match status" value="1"/>
</dbReference>
<evidence type="ECO:0000256" key="2">
    <source>
        <dbReference type="ARBA" id="ARBA00008711"/>
    </source>
</evidence>
<dbReference type="EC" id="2.1.1.63" evidence="9"/>
<dbReference type="Proteomes" id="UP000249547">
    <property type="component" value="Unassembled WGS sequence"/>
</dbReference>
<dbReference type="Gene3D" id="1.10.10.10">
    <property type="entry name" value="Winged helix-like DNA-binding domain superfamily/Winged helix DNA-binding domain"/>
    <property type="match status" value="1"/>
</dbReference>
<dbReference type="GO" id="GO:0005737">
    <property type="term" value="C:cytoplasm"/>
    <property type="evidence" value="ECO:0007669"/>
    <property type="project" value="UniProtKB-SubCell"/>
</dbReference>
<comment type="function">
    <text evidence="9">Involved in the cellular defense against the biological effects of O6-methylguanine (O6-MeG) and O4-methylthymine (O4-MeT) in DNA. Repairs the methylated nucleobase in DNA by stoichiometrically transferring the methyl group to a cysteine residue in the enzyme. This is a suicide reaction: the enzyme is irreversibly inactivated.</text>
</comment>
<sequence>MEADLAHVYVQSPVGILSIWANDRAVTTLQFEDDPALQPTTTTHPILQAMIAELGHYFEGTLQTFTVPLEQSGTPFQLSVWEELRKIPYGRTITYMQEALNLGNPKSIRAVGTANGRNTIAIVVPCHRVIGASGQLVGFAGGVWRKQWLLEHEKKIKYGQQLLF</sequence>
<comment type="catalytic activity">
    <reaction evidence="1 9">
        <text>a 4-O-methyl-thymidine in DNA + L-cysteinyl-[protein] = a thymidine in DNA + S-methyl-L-cysteinyl-[protein]</text>
        <dbReference type="Rhea" id="RHEA:53428"/>
        <dbReference type="Rhea" id="RHEA-COMP:10131"/>
        <dbReference type="Rhea" id="RHEA-COMP:10132"/>
        <dbReference type="Rhea" id="RHEA-COMP:13555"/>
        <dbReference type="Rhea" id="RHEA-COMP:13556"/>
        <dbReference type="ChEBI" id="CHEBI:29950"/>
        <dbReference type="ChEBI" id="CHEBI:82612"/>
        <dbReference type="ChEBI" id="CHEBI:137386"/>
        <dbReference type="ChEBI" id="CHEBI:137387"/>
        <dbReference type="EC" id="2.1.1.63"/>
    </reaction>
</comment>
<keyword evidence="13" id="KW-1185">Reference proteome</keyword>
<evidence type="ECO:0000256" key="4">
    <source>
        <dbReference type="ARBA" id="ARBA00022603"/>
    </source>
</evidence>
<protein>
    <recommendedName>
        <fullName evidence="9">Methylated-DNA--protein-cysteine methyltransferase</fullName>
        <ecNumber evidence="9">2.1.1.63</ecNumber>
    </recommendedName>
    <alternativeName>
        <fullName evidence="9">6-O-methylguanine-DNA methyltransferase</fullName>
        <shortName evidence="9">MGMT</shortName>
    </alternativeName>
    <alternativeName>
        <fullName evidence="9">O-6-methylguanine-DNA-alkyltransferase</fullName>
    </alternativeName>
</protein>